<keyword evidence="3" id="KW-0238">DNA-binding</keyword>
<dbReference type="InterPro" id="IPR044837">
    <property type="entry name" value="REM16-like"/>
</dbReference>
<dbReference type="Pfam" id="PF02362">
    <property type="entry name" value="B3"/>
    <property type="match status" value="1"/>
</dbReference>
<dbReference type="InterPro" id="IPR017956">
    <property type="entry name" value="AT_hook_DNA-bd_motif"/>
</dbReference>
<dbReference type="InterPro" id="IPR003340">
    <property type="entry name" value="B3_DNA-bd"/>
</dbReference>
<dbReference type="Gene3D" id="2.40.330.10">
    <property type="entry name" value="DNA-binding pseudobarrel domain"/>
    <property type="match status" value="1"/>
</dbReference>
<keyword evidence="2" id="KW-0805">Transcription regulation</keyword>
<comment type="caution">
    <text evidence="8">The sequence shown here is derived from an EMBL/GenBank/DDBJ whole genome shotgun (WGS) entry which is preliminary data.</text>
</comment>
<evidence type="ECO:0000256" key="3">
    <source>
        <dbReference type="ARBA" id="ARBA00023125"/>
    </source>
</evidence>
<evidence type="ECO:0000259" key="7">
    <source>
        <dbReference type="PROSITE" id="PS50863"/>
    </source>
</evidence>
<feature type="region of interest" description="Disordered" evidence="6">
    <location>
        <begin position="109"/>
        <end position="147"/>
    </location>
</feature>
<evidence type="ECO:0000256" key="5">
    <source>
        <dbReference type="ARBA" id="ARBA00023242"/>
    </source>
</evidence>
<dbReference type="Pfam" id="PF02178">
    <property type="entry name" value="AT_hook"/>
    <property type="match status" value="3"/>
</dbReference>
<dbReference type="CDD" id="cd10017">
    <property type="entry name" value="B3_DNA"/>
    <property type="match status" value="1"/>
</dbReference>
<dbReference type="SMART" id="SM01019">
    <property type="entry name" value="B3"/>
    <property type="match status" value="1"/>
</dbReference>
<keyword evidence="5" id="KW-0539">Nucleus</keyword>
<dbReference type="PROSITE" id="PS50863">
    <property type="entry name" value="B3"/>
    <property type="match status" value="1"/>
</dbReference>
<feature type="domain" description="TF-B3" evidence="7">
    <location>
        <begin position="1"/>
        <end position="88"/>
    </location>
</feature>
<name>A0AAP0I5S1_9MAGN</name>
<keyword evidence="4" id="KW-0804">Transcription</keyword>
<feature type="compositionally biased region" description="Basic residues" evidence="6">
    <location>
        <begin position="137"/>
        <end position="146"/>
    </location>
</feature>
<evidence type="ECO:0000256" key="6">
    <source>
        <dbReference type="SAM" id="MobiDB-lite"/>
    </source>
</evidence>
<evidence type="ECO:0000313" key="8">
    <source>
        <dbReference type="EMBL" id="KAK9109169.1"/>
    </source>
</evidence>
<accession>A0AAP0I5S1</accession>
<evidence type="ECO:0000256" key="4">
    <source>
        <dbReference type="ARBA" id="ARBA00023163"/>
    </source>
</evidence>
<sequence length="168" mass="19146">MLRSHVTRGFWLGLPSEFCRIYMPKEDCQINLVDDNEGQYVTNYKFSSRVLNGGWKRFSVAHGLNEGDTLIFHLVEAVKFKVTIIRGNALDNVKPLTPLKKINSRMLLKRGRPPGKHTDTVKRRGRPPGKHADTVKRRGRPPKMKKLAALQLPPDNLEYRSAVDTSEV</sequence>
<gene>
    <name evidence="8" type="ORF">Sjap_017229</name>
</gene>
<evidence type="ECO:0000313" key="9">
    <source>
        <dbReference type="Proteomes" id="UP001417504"/>
    </source>
</evidence>
<dbReference type="GO" id="GO:0003677">
    <property type="term" value="F:DNA binding"/>
    <property type="evidence" value="ECO:0007669"/>
    <property type="project" value="UniProtKB-KW"/>
</dbReference>
<dbReference type="SMART" id="SM00384">
    <property type="entry name" value="AT_hook"/>
    <property type="match status" value="3"/>
</dbReference>
<reference evidence="8 9" key="1">
    <citation type="submission" date="2024-01" db="EMBL/GenBank/DDBJ databases">
        <title>Genome assemblies of Stephania.</title>
        <authorList>
            <person name="Yang L."/>
        </authorList>
    </citation>
    <scope>NUCLEOTIDE SEQUENCE [LARGE SCALE GENOMIC DNA]</scope>
    <source>
        <strain evidence="8">QJT</strain>
        <tissue evidence="8">Leaf</tissue>
    </source>
</reference>
<dbReference type="Proteomes" id="UP001417504">
    <property type="component" value="Unassembled WGS sequence"/>
</dbReference>
<dbReference type="SUPFAM" id="SSF101936">
    <property type="entry name" value="DNA-binding pseudobarrel domain"/>
    <property type="match status" value="1"/>
</dbReference>
<organism evidence="8 9">
    <name type="scientific">Stephania japonica</name>
    <dbReference type="NCBI Taxonomy" id="461633"/>
    <lineage>
        <taxon>Eukaryota</taxon>
        <taxon>Viridiplantae</taxon>
        <taxon>Streptophyta</taxon>
        <taxon>Embryophyta</taxon>
        <taxon>Tracheophyta</taxon>
        <taxon>Spermatophyta</taxon>
        <taxon>Magnoliopsida</taxon>
        <taxon>Ranunculales</taxon>
        <taxon>Menispermaceae</taxon>
        <taxon>Menispermoideae</taxon>
        <taxon>Cissampelideae</taxon>
        <taxon>Stephania</taxon>
    </lineage>
</organism>
<dbReference type="PANTHER" id="PTHR31391:SF101">
    <property type="entry name" value="B3 DOMAIN-CONTAINING PROTEIN OS01G0234100"/>
    <property type="match status" value="1"/>
</dbReference>
<dbReference type="InterPro" id="IPR015300">
    <property type="entry name" value="DNA-bd_pseudobarrel_sf"/>
</dbReference>
<protein>
    <recommendedName>
        <fullName evidence="7">TF-B3 domain-containing protein</fullName>
    </recommendedName>
</protein>
<evidence type="ECO:0000256" key="1">
    <source>
        <dbReference type="ARBA" id="ARBA00004123"/>
    </source>
</evidence>
<dbReference type="GO" id="GO:0005634">
    <property type="term" value="C:nucleus"/>
    <property type="evidence" value="ECO:0007669"/>
    <property type="project" value="UniProtKB-SubCell"/>
</dbReference>
<dbReference type="EMBL" id="JBBNAE010000007">
    <property type="protein sequence ID" value="KAK9109169.1"/>
    <property type="molecule type" value="Genomic_DNA"/>
</dbReference>
<keyword evidence="9" id="KW-1185">Reference proteome</keyword>
<dbReference type="AlphaFoldDB" id="A0AAP0I5S1"/>
<evidence type="ECO:0000256" key="2">
    <source>
        <dbReference type="ARBA" id="ARBA00023015"/>
    </source>
</evidence>
<proteinExistence type="predicted"/>
<comment type="subcellular location">
    <subcellularLocation>
        <location evidence="1">Nucleus</location>
    </subcellularLocation>
</comment>
<dbReference type="PANTHER" id="PTHR31391">
    <property type="entry name" value="B3 DOMAIN-CONTAINING PROTEIN OS11G0197600-RELATED"/>
    <property type="match status" value="1"/>
</dbReference>